<name>A0A6A6HVA6_9PLEO</name>
<feature type="coiled-coil region" evidence="1">
    <location>
        <begin position="58"/>
        <end position="112"/>
    </location>
</feature>
<evidence type="ECO:0000256" key="1">
    <source>
        <dbReference type="SAM" id="Coils"/>
    </source>
</evidence>
<keyword evidence="1" id="KW-0175">Coiled coil</keyword>
<evidence type="ECO:0000313" key="3">
    <source>
        <dbReference type="Proteomes" id="UP000800094"/>
    </source>
</evidence>
<sequence length="128" mass="15073">MIKLELEILPRTGTYRRVGGKRGTEWYFPYHDTVNTIHLSGEWSPFRHAKYMWKKGTVAAKKAEAIRKEEEEESIRNEEAKVTQLAKKKSDVKEERAKVGEARRKKIRLKSKVNRVIRLKSGLEHKRI</sequence>
<keyword evidence="3" id="KW-1185">Reference proteome</keyword>
<dbReference type="GeneID" id="54573676"/>
<accession>A0A6A6HVA6</accession>
<organism evidence="2 3">
    <name type="scientific">Trematosphaeria pertusa</name>
    <dbReference type="NCBI Taxonomy" id="390896"/>
    <lineage>
        <taxon>Eukaryota</taxon>
        <taxon>Fungi</taxon>
        <taxon>Dikarya</taxon>
        <taxon>Ascomycota</taxon>
        <taxon>Pezizomycotina</taxon>
        <taxon>Dothideomycetes</taxon>
        <taxon>Pleosporomycetidae</taxon>
        <taxon>Pleosporales</taxon>
        <taxon>Massarineae</taxon>
        <taxon>Trematosphaeriaceae</taxon>
        <taxon>Trematosphaeria</taxon>
    </lineage>
</organism>
<protein>
    <submittedName>
        <fullName evidence="2">Uncharacterized protein</fullName>
    </submittedName>
</protein>
<dbReference type="Proteomes" id="UP000800094">
    <property type="component" value="Unassembled WGS sequence"/>
</dbReference>
<evidence type="ECO:0000313" key="2">
    <source>
        <dbReference type="EMBL" id="KAF2241360.1"/>
    </source>
</evidence>
<dbReference type="AlphaFoldDB" id="A0A6A6HVA6"/>
<dbReference type="RefSeq" id="XP_033676364.1">
    <property type="nucleotide sequence ID" value="XM_033820346.1"/>
</dbReference>
<proteinExistence type="predicted"/>
<gene>
    <name evidence="2" type="ORF">BU26DRAFT_176883</name>
</gene>
<dbReference type="EMBL" id="ML987212">
    <property type="protein sequence ID" value="KAF2241360.1"/>
    <property type="molecule type" value="Genomic_DNA"/>
</dbReference>
<reference evidence="2" key="1">
    <citation type="journal article" date="2020" name="Stud. Mycol.">
        <title>101 Dothideomycetes genomes: a test case for predicting lifestyles and emergence of pathogens.</title>
        <authorList>
            <person name="Haridas S."/>
            <person name="Albert R."/>
            <person name="Binder M."/>
            <person name="Bloem J."/>
            <person name="Labutti K."/>
            <person name="Salamov A."/>
            <person name="Andreopoulos B."/>
            <person name="Baker S."/>
            <person name="Barry K."/>
            <person name="Bills G."/>
            <person name="Bluhm B."/>
            <person name="Cannon C."/>
            <person name="Castanera R."/>
            <person name="Culley D."/>
            <person name="Daum C."/>
            <person name="Ezra D."/>
            <person name="Gonzalez J."/>
            <person name="Henrissat B."/>
            <person name="Kuo A."/>
            <person name="Liang C."/>
            <person name="Lipzen A."/>
            <person name="Lutzoni F."/>
            <person name="Magnuson J."/>
            <person name="Mondo S."/>
            <person name="Nolan M."/>
            <person name="Ohm R."/>
            <person name="Pangilinan J."/>
            <person name="Park H.-J."/>
            <person name="Ramirez L."/>
            <person name="Alfaro M."/>
            <person name="Sun H."/>
            <person name="Tritt A."/>
            <person name="Yoshinaga Y."/>
            <person name="Zwiers L.-H."/>
            <person name="Turgeon B."/>
            <person name="Goodwin S."/>
            <person name="Spatafora J."/>
            <person name="Crous P."/>
            <person name="Grigoriev I."/>
        </authorList>
    </citation>
    <scope>NUCLEOTIDE SEQUENCE</scope>
    <source>
        <strain evidence="2">CBS 122368</strain>
    </source>
</reference>